<evidence type="ECO:0000259" key="2">
    <source>
        <dbReference type="PROSITE" id="PS51644"/>
    </source>
</evidence>
<dbReference type="EMBL" id="LWQS01000035">
    <property type="protein sequence ID" value="OAN47710.1"/>
    <property type="molecule type" value="Genomic_DNA"/>
</dbReference>
<dbReference type="CDD" id="cd11297">
    <property type="entry name" value="PIN_LabA-like_N_1"/>
    <property type="match status" value="1"/>
</dbReference>
<gene>
    <name evidence="3" type="ORF">A6A03_09700</name>
</gene>
<evidence type="ECO:0000256" key="1">
    <source>
        <dbReference type="SAM" id="MobiDB-lite"/>
    </source>
</evidence>
<organism evidence="3 4">
    <name type="scientific">Chloroflexus islandicus</name>
    <dbReference type="NCBI Taxonomy" id="1707952"/>
    <lineage>
        <taxon>Bacteria</taxon>
        <taxon>Bacillati</taxon>
        <taxon>Chloroflexota</taxon>
        <taxon>Chloroflexia</taxon>
        <taxon>Chloroflexales</taxon>
        <taxon>Chloroflexineae</taxon>
        <taxon>Chloroflexaceae</taxon>
        <taxon>Chloroflexus</taxon>
    </lineage>
</organism>
<dbReference type="Gene3D" id="3.30.420.610">
    <property type="entry name" value="LOTUS domain-like"/>
    <property type="match status" value="1"/>
</dbReference>
<dbReference type="Pfam" id="PF12872">
    <property type="entry name" value="OST-HTH"/>
    <property type="match status" value="1"/>
</dbReference>
<keyword evidence="4" id="KW-1185">Reference proteome</keyword>
<dbReference type="PROSITE" id="PS51644">
    <property type="entry name" value="HTH_OST"/>
    <property type="match status" value="1"/>
</dbReference>
<dbReference type="OrthoDB" id="2379772at2"/>
<evidence type="ECO:0000313" key="4">
    <source>
        <dbReference type="Proteomes" id="UP000078287"/>
    </source>
</evidence>
<dbReference type="InterPro" id="IPR025605">
    <property type="entry name" value="OST-HTH/LOTUS_dom"/>
</dbReference>
<evidence type="ECO:0000313" key="3">
    <source>
        <dbReference type="EMBL" id="OAN47710.1"/>
    </source>
</evidence>
<dbReference type="Pfam" id="PF01936">
    <property type="entry name" value="NYN"/>
    <property type="match status" value="1"/>
</dbReference>
<dbReference type="PANTHER" id="PTHR35811:SF1">
    <property type="entry name" value="HTH OST-TYPE DOMAIN-CONTAINING PROTEIN"/>
    <property type="match status" value="1"/>
</dbReference>
<dbReference type="GO" id="GO:0004540">
    <property type="term" value="F:RNA nuclease activity"/>
    <property type="evidence" value="ECO:0007669"/>
    <property type="project" value="InterPro"/>
</dbReference>
<comment type="caution">
    <text evidence="3">The sequence shown here is derived from an EMBL/GenBank/DDBJ whole genome shotgun (WGS) entry which is preliminary data.</text>
</comment>
<dbReference type="AlphaFoldDB" id="A0A178MG94"/>
<feature type="compositionally biased region" description="Low complexity" evidence="1">
    <location>
        <begin position="231"/>
        <end position="240"/>
    </location>
</feature>
<dbReference type="PANTHER" id="PTHR35811">
    <property type="entry name" value="SLR1870 PROTEIN"/>
    <property type="match status" value="1"/>
</dbReference>
<proteinExistence type="predicted"/>
<reference evidence="3 4" key="1">
    <citation type="submission" date="2016-04" db="EMBL/GenBank/DDBJ databases">
        <title>Chloroflexus islandicus sp. nov., a thermophilic filamentous anoxygenic phototrophic bacterium from geyser Strokkur (Iceland).</title>
        <authorList>
            <person name="Gaisin V.A."/>
            <person name="Kalashnikov A.M."/>
            <person name="Sukhacheva M.V."/>
            <person name="Grouzdev D.S."/>
            <person name="Ivanov T.M."/>
            <person name="Kuznetsov B."/>
            <person name="Gorlenko V.M."/>
        </authorList>
    </citation>
    <scope>NUCLEOTIDE SEQUENCE [LARGE SCALE GENOMIC DNA]</scope>
    <source>
        <strain evidence="4">isl-2</strain>
    </source>
</reference>
<accession>A0A178MG94</accession>
<dbReference type="CDD" id="cd10146">
    <property type="entry name" value="LabA_like_C"/>
    <property type="match status" value="1"/>
</dbReference>
<dbReference type="InterPro" id="IPR021139">
    <property type="entry name" value="NYN"/>
</dbReference>
<dbReference type="RefSeq" id="WP_066783572.1">
    <property type="nucleotide sequence ID" value="NZ_LWQS01000035.1"/>
</dbReference>
<dbReference type="Gene3D" id="3.40.50.1010">
    <property type="entry name" value="5'-nuclease"/>
    <property type="match status" value="1"/>
</dbReference>
<feature type="compositionally biased region" description="Polar residues" evidence="1">
    <location>
        <begin position="218"/>
        <end position="230"/>
    </location>
</feature>
<feature type="domain" description="HTH OST-type" evidence="2">
    <location>
        <begin position="247"/>
        <end position="328"/>
    </location>
</feature>
<dbReference type="Proteomes" id="UP000078287">
    <property type="component" value="Unassembled WGS sequence"/>
</dbReference>
<sequence length="334" mass="36450">MPPSPSNLSLKLINDAFHQLTRTNHQLTPTTNSITTPATLIVPERRVALLIDGENCPATYAEQVMRHLAHEPGPIVVRRVYANWSLPNNHSWIEPVARYDLRPIHQGRVATNKNAIDILLTVEAMELLYQERITCFYLAASDSDYTPLINRLRAAGAEVIVIGNGHTSDALKEACTRFIPLSKPEPAKSDENASMAEVTPPQPAPTSPHAMAAPPSLAATQPSASPLAGQSASSTATTDSTAATIRPLYEAAFLMVQAICQAPKRDHEGWVGIGVLGQQLRRLDRTFTANQFGYSKLSQLIAACVAEYPHSFELRESNPYPLDVRHKVRAAILG</sequence>
<feature type="region of interest" description="Disordered" evidence="1">
    <location>
        <begin position="182"/>
        <end position="240"/>
    </location>
</feature>
<protein>
    <recommendedName>
        <fullName evidence="2">HTH OST-type domain-containing protein</fullName>
    </recommendedName>
</protein>
<dbReference type="InterPro" id="IPR041966">
    <property type="entry name" value="LOTUS-like"/>
</dbReference>
<name>A0A178MG94_9CHLR</name>
<dbReference type="STRING" id="1707952.A6A03_09700"/>